<dbReference type="RefSeq" id="WP_116237379.1">
    <property type="nucleotide sequence ID" value="NZ_QRDP01000005.1"/>
</dbReference>
<organism evidence="5 6">
    <name type="scientific">Parasphingopyxis lamellibrachiae</name>
    <dbReference type="NCBI Taxonomy" id="680125"/>
    <lineage>
        <taxon>Bacteria</taxon>
        <taxon>Pseudomonadati</taxon>
        <taxon>Pseudomonadota</taxon>
        <taxon>Alphaproteobacteria</taxon>
        <taxon>Sphingomonadales</taxon>
        <taxon>Sphingomonadaceae</taxon>
        <taxon>Parasphingopyxis</taxon>
    </lineage>
</organism>
<dbReference type="OrthoDB" id="9789310at2"/>
<dbReference type="Pfam" id="PF07729">
    <property type="entry name" value="FCD"/>
    <property type="match status" value="1"/>
</dbReference>
<dbReference type="InterPro" id="IPR036390">
    <property type="entry name" value="WH_DNA-bd_sf"/>
</dbReference>
<evidence type="ECO:0000259" key="4">
    <source>
        <dbReference type="PROSITE" id="PS50949"/>
    </source>
</evidence>
<evidence type="ECO:0000256" key="2">
    <source>
        <dbReference type="ARBA" id="ARBA00023125"/>
    </source>
</evidence>
<dbReference type="AlphaFoldDB" id="A0A3D9F890"/>
<protein>
    <submittedName>
        <fullName evidence="5">GntR family transcriptional regulator</fullName>
    </submittedName>
</protein>
<keyword evidence="6" id="KW-1185">Reference proteome</keyword>
<dbReference type="SMART" id="SM00345">
    <property type="entry name" value="HTH_GNTR"/>
    <property type="match status" value="1"/>
</dbReference>
<dbReference type="Pfam" id="PF00392">
    <property type="entry name" value="GntR"/>
    <property type="match status" value="1"/>
</dbReference>
<name>A0A3D9F890_9SPHN</name>
<dbReference type="PANTHER" id="PTHR43537:SF24">
    <property type="entry name" value="GLUCONATE OPERON TRANSCRIPTIONAL REPRESSOR"/>
    <property type="match status" value="1"/>
</dbReference>
<dbReference type="PANTHER" id="PTHR43537">
    <property type="entry name" value="TRANSCRIPTIONAL REGULATOR, GNTR FAMILY"/>
    <property type="match status" value="1"/>
</dbReference>
<dbReference type="InterPro" id="IPR036388">
    <property type="entry name" value="WH-like_DNA-bd_sf"/>
</dbReference>
<dbReference type="Gene3D" id="1.10.10.10">
    <property type="entry name" value="Winged helix-like DNA-binding domain superfamily/Winged helix DNA-binding domain"/>
    <property type="match status" value="1"/>
</dbReference>
<proteinExistence type="predicted"/>
<dbReference type="SMART" id="SM00895">
    <property type="entry name" value="FCD"/>
    <property type="match status" value="1"/>
</dbReference>
<keyword evidence="3" id="KW-0804">Transcription</keyword>
<dbReference type="PROSITE" id="PS50949">
    <property type="entry name" value="HTH_GNTR"/>
    <property type="match status" value="1"/>
</dbReference>
<evidence type="ECO:0000313" key="6">
    <source>
        <dbReference type="Proteomes" id="UP000256310"/>
    </source>
</evidence>
<dbReference type="CDD" id="cd07377">
    <property type="entry name" value="WHTH_GntR"/>
    <property type="match status" value="1"/>
</dbReference>
<dbReference type="SUPFAM" id="SSF48008">
    <property type="entry name" value="GntR ligand-binding domain-like"/>
    <property type="match status" value="1"/>
</dbReference>
<dbReference type="EMBL" id="QRDP01000005">
    <property type="protein sequence ID" value="RED13345.1"/>
    <property type="molecule type" value="Genomic_DNA"/>
</dbReference>
<evidence type="ECO:0000256" key="1">
    <source>
        <dbReference type="ARBA" id="ARBA00023015"/>
    </source>
</evidence>
<gene>
    <name evidence="5" type="ORF">DFR46_2882</name>
</gene>
<sequence>MATTFINIESDTKLNTLSEFIKKRSPEKSVADALADIFRKRIMDGDYLPGARLVEADLTKLYGVSRGPVREAIRRLAAEGLVDAEKHRSPMVRGVDQQKFGRMFEVRAILEAYSAKLAAQKVNSAHRKWITQEKEKWEKFTYCDDIDTFVSANTEFHDHILVIADHDVLNEQTRQLAIPGYKAVFKPLLRETEMRRSSLQHVEILQAILDGKADKAERLMRKHVEASGVRLTKKFSADLFDRRLHELEKLQAD</sequence>
<dbReference type="InterPro" id="IPR000524">
    <property type="entry name" value="Tscrpt_reg_HTH_GntR"/>
</dbReference>
<dbReference type="SUPFAM" id="SSF46785">
    <property type="entry name" value="Winged helix' DNA-binding domain"/>
    <property type="match status" value="1"/>
</dbReference>
<accession>A0A3D9F890</accession>
<evidence type="ECO:0000256" key="3">
    <source>
        <dbReference type="ARBA" id="ARBA00023163"/>
    </source>
</evidence>
<dbReference type="InterPro" id="IPR011711">
    <property type="entry name" value="GntR_C"/>
</dbReference>
<comment type="caution">
    <text evidence="5">The sequence shown here is derived from an EMBL/GenBank/DDBJ whole genome shotgun (WGS) entry which is preliminary data.</text>
</comment>
<reference evidence="5 6" key="1">
    <citation type="submission" date="2018-07" db="EMBL/GenBank/DDBJ databases">
        <title>Genomic Encyclopedia of Type Strains, Phase IV (KMG-IV): sequencing the most valuable type-strain genomes for metagenomic binning, comparative biology and taxonomic classification.</title>
        <authorList>
            <person name="Goeker M."/>
        </authorList>
    </citation>
    <scope>NUCLEOTIDE SEQUENCE [LARGE SCALE GENOMIC DNA]</scope>
    <source>
        <strain evidence="5 6">DSM 26725</strain>
    </source>
</reference>
<dbReference type="InterPro" id="IPR008920">
    <property type="entry name" value="TF_FadR/GntR_C"/>
</dbReference>
<keyword evidence="2" id="KW-0238">DNA-binding</keyword>
<dbReference type="PRINTS" id="PR00035">
    <property type="entry name" value="HTHGNTR"/>
</dbReference>
<dbReference type="GO" id="GO:0003700">
    <property type="term" value="F:DNA-binding transcription factor activity"/>
    <property type="evidence" value="ECO:0007669"/>
    <property type="project" value="InterPro"/>
</dbReference>
<dbReference type="GO" id="GO:0003677">
    <property type="term" value="F:DNA binding"/>
    <property type="evidence" value="ECO:0007669"/>
    <property type="project" value="UniProtKB-KW"/>
</dbReference>
<feature type="domain" description="HTH gntR-type" evidence="4">
    <location>
        <begin position="28"/>
        <end position="95"/>
    </location>
</feature>
<dbReference type="Proteomes" id="UP000256310">
    <property type="component" value="Unassembled WGS sequence"/>
</dbReference>
<dbReference type="Gene3D" id="1.20.120.530">
    <property type="entry name" value="GntR ligand-binding domain-like"/>
    <property type="match status" value="1"/>
</dbReference>
<keyword evidence="1" id="KW-0805">Transcription regulation</keyword>
<evidence type="ECO:0000313" key="5">
    <source>
        <dbReference type="EMBL" id="RED13345.1"/>
    </source>
</evidence>